<name>A0AAW0MFQ5_9GOBI</name>
<reference evidence="3" key="1">
    <citation type="submission" date="2024-04" db="EMBL/GenBank/DDBJ databases">
        <title>Salinicola lusitanus LLJ914,a marine bacterium isolated from the Okinawa Trough.</title>
        <authorList>
            <person name="Li J."/>
        </authorList>
    </citation>
    <scope>NUCLEOTIDE SEQUENCE [LARGE SCALE GENOMIC DNA]</scope>
</reference>
<feature type="compositionally biased region" description="Basic and acidic residues" evidence="1">
    <location>
        <begin position="30"/>
        <end position="39"/>
    </location>
</feature>
<protein>
    <submittedName>
        <fullName evidence="2">Uncharacterized protein</fullName>
    </submittedName>
</protein>
<gene>
    <name evidence="2" type="ORF">WMY93_033911</name>
</gene>
<sequence>MWLNFKNTGLSGCQRVHEPETPRGATETPRGAKETHALSREPTQSHANPRRPAGEQEPWTFTNPRAHGLSVHTCGCTSTRTDSVLVRVKVKERHRKKPGCSWKRAKGAGFT</sequence>
<evidence type="ECO:0000313" key="3">
    <source>
        <dbReference type="Proteomes" id="UP001460270"/>
    </source>
</evidence>
<keyword evidence="3" id="KW-1185">Reference proteome</keyword>
<comment type="caution">
    <text evidence="2">The sequence shown here is derived from an EMBL/GenBank/DDBJ whole genome shotgun (WGS) entry which is preliminary data.</text>
</comment>
<evidence type="ECO:0000313" key="2">
    <source>
        <dbReference type="EMBL" id="KAK7879309.1"/>
    </source>
</evidence>
<evidence type="ECO:0000256" key="1">
    <source>
        <dbReference type="SAM" id="MobiDB-lite"/>
    </source>
</evidence>
<feature type="compositionally biased region" description="Polar residues" evidence="1">
    <location>
        <begin position="1"/>
        <end position="11"/>
    </location>
</feature>
<organism evidence="2 3">
    <name type="scientific">Mugilogobius chulae</name>
    <name type="common">yellowstripe goby</name>
    <dbReference type="NCBI Taxonomy" id="88201"/>
    <lineage>
        <taxon>Eukaryota</taxon>
        <taxon>Metazoa</taxon>
        <taxon>Chordata</taxon>
        <taxon>Craniata</taxon>
        <taxon>Vertebrata</taxon>
        <taxon>Euteleostomi</taxon>
        <taxon>Actinopterygii</taxon>
        <taxon>Neopterygii</taxon>
        <taxon>Teleostei</taxon>
        <taxon>Neoteleostei</taxon>
        <taxon>Acanthomorphata</taxon>
        <taxon>Gobiaria</taxon>
        <taxon>Gobiiformes</taxon>
        <taxon>Gobioidei</taxon>
        <taxon>Gobiidae</taxon>
        <taxon>Gobionellinae</taxon>
        <taxon>Mugilogobius</taxon>
    </lineage>
</organism>
<accession>A0AAW0MFQ5</accession>
<feature type="region of interest" description="Disordered" evidence="1">
    <location>
        <begin position="1"/>
        <end position="67"/>
    </location>
</feature>
<dbReference type="AlphaFoldDB" id="A0AAW0MFQ5"/>
<proteinExistence type="predicted"/>
<dbReference type="EMBL" id="JBBPFD010000290">
    <property type="protein sequence ID" value="KAK7879309.1"/>
    <property type="molecule type" value="Genomic_DNA"/>
</dbReference>
<dbReference type="Proteomes" id="UP001460270">
    <property type="component" value="Unassembled WGS sequence"/>
</dbReference>